<evidence type="ECO:0000313" key="1">
    <source>
        <dbReference type="EMBL" id="PXF42791.1"/>
    </source>
</evidence>
<dbReference type="AlphaFoldDB" id="A0A2V3IL24"/>
<protein>
    <recommendedName>
        <fullName evidence="3">Gelsolin-like domain-containing protein</fullName>
    </recommendedName>
</protein>
<proteinExistence type="predicted"/>
<dbReference type="Proteomes" id="UP000247409">
    <property type="component" value="Unassembled WGS sequence"/>
</dbReference>
<evidence type="ECO:0008006" key="3">
    <source>
        <dbReference type="Google" id="ProtNLM"/>
    </source>
</evidence>
<evidence type="ECO:0000313" key="2">
    <source>
        <dbReference type="Proteomes" id="UP000247409"/>
    </source>
</evidence>
<keyword evidence="2" id="KW-1185">Reference proteome</keyword>
<dbReference type="EMBL" id="NBIV01000150">
    <property type="protein sequence ID" value="PXF42791.1"/>
    <property type="molecule type" value="Genomic_DNA"/>
</dbReference>
<gene>
    <name evidence="1" type="ORF">BWQ96_07498</name>
</gene>
<reference evidence="1 2" key="1">
    <citation type="journal article" date="2018" name="Mol. Biol. Evol.">
        <title>Analysis of the draft genome of the red seaweed Gracilariopsis chorda provides insights into genome size evolution in Rhodophyta.</title>
        <authorList>
            <person name="Lee J."/>
            <person name="Yang E.C."/>
            <person name="Graf L."/>
            <person name="Yang J.H."/>
            <person name="Qiu H."/>
            <person name="Zel Zion U."/>
            <person name="Chan C.X."/>
            <person name="Stephens T.G."/>
            <person name="Weber A.P.M."/>
            <person name="Boo G.H."/>
            <person name="Boo S.M."/>
            <person name="Kim K.M."/>
            <person name="Shin Y."/>
            <person name="Jung M."/>
            <person name="Lee S.J."/>
            <person name="Yim H.S."/>
            <person name="Lee J.H."/>
            <person name="Bhattacharya D."/>
            <person name="Yoon H.S."/>
        </authorList>
    </citation>
    <scope>NUCLEOTIDE SEQUENCE [LARGE SCALE GENOMIC DNA]</scope>
    <source>
        <strain evidence="1 2">SKKU-2015</strain>
        <tissue evidence="1">Whole body</tissue>
    </source>
</reference>
<organism evidence="1 2">
    <name type="scientific">Gracilariopsis chorda</name>
    <dbReference type="NCBI Taxonomy" id="448386"/>
    <lineage>
        <taxon>Eukaryota</taxon>
        <taxon>Rhodophyta</taxon>
        <taxon>Florideophyceae</taxon>
        <taxon>Rhodymeniophycidae</taxon>
        <taxon>Gracilariales</taxon>
        <taxon>Gracilariaceae</taxon>
        <taxon>Gracilariopsis</taxon>
    </lineage>
</organism>
<name>A0A2V3IL24_9FLOR</name>
<sequence>MQRLLLGSEKATGVARLLFELHRGLLLGQHVHVDISLVLRSFFLCSDVSLASLLMLPRLFTNAMADDATGLMAEVQLEKMYVTDEAVPVLDTGFNVFVYVGPRASKKSEDALSQSAGAVAAKNMSPCRLWKLTPRRDAEYILETYLSPSSESKSRRRLDAPKPGFIAYWTSLARA</sequence>
<accession>A0A2V3IL24</accession>
<comment type="caution">
    <text evidence="1">The sequence shown here is derived from an EMBL/GenBank/DDBJ whole genome shotgun (WGS) entry which is preliminary data.</text>
</comment>